<gene>
    <name evidence="7" type="ORF">RAT170B_1570</name>
</gene>
<comment type="function">
    <text evidence="1 6">Required for the transposition of the insertion element.</text>
</comment>
<evidence type="ECO:0000313" key="8">
    <source>
        <dbReference type="Proteomes" id="UP000033736"/>
    </source>
</evidence>
<protein>
    <recommendedName>
        <fullName evidence="6">Mutator family transposase</fullName>
    </recommendedName>
</protein>
<dbReference type="GO" id="GO:0006313">
    <property type="term" value="P:DNA transposition"/>
    <property type="evidence" value="ECO:0007669"/>
    <property type="project" value="UniProtKB-UniRule"/>
</dbReference>
<dbReference type="RefSeq" id="WP_146620378.1">
    <property type="nucleotide sequence ID" value="NZ_LAOQ01000008.1"/>
</dbReference>
<evidence type="ECO:0000256" key="4">
    <source>
        <dbReference type="ARBA" id="ARBA00023125"/>
    </source>
</evidence>
<dbReference type="EMBL" id="LAOQ01000008">
    <property type="protein sequence ID" value="KJW03949.1"/>
    <property type="molecule type" value="Genomic_DNA"/>
</dbReference>
<keyword evidence="5 6" id="KW-0233">DNA recombination</keyword>
<dbReference type="AlphaFoldDB" id="A0A0F3RFH9"/>
<comment type="caution">
    <text evidence="7">The sequence shown here is derived from an EMBL/GenBank/DDBJ whole genome shotgun (WGS) entry which is preliminary data.</text>
</comment>
<evidence type="ECO:0000256" key="1">
    <source>
        <dbReference type="ARBA" id="ARBA00002190"/>
    </source>
</evidence>
<dbReference type="InterPro" id="IPR001207">
    <property type="entry name" value="Transposase_mutator"/>
</dbReference>
<proteinExistence type="inferred from homology"/>
<dbReference type="GO" id="GO:0003677">
    <property type="term" value="F:DNA binding"/>
    <property type="evidence" value="ECO:0007669"/>
    <property type="project" value="UniProtKB-UniRule"/>
</dbReference>
<dbReference type="Proteomes" id="UP000033736">
    <property type="component" value="Unassembled WGS sequence"/>
</dbReference>
<evidence type="ECO:0000313" key="7">
    <source>
        <dbReference type="EMBL" id="KJW03949.1"/>
    </source>
</evidence>
<keyword evidence="3 6" id="KW-0815">Transposition</keyword>
<sequence length="63" mass="7295">MTAVKKIVLDIPRDRDNRFEPQLIPKGVRRFTGFDDSVISLYARGMTMSEIQSHLEGLLRDNF</sequence>
<evidence type="ECO:0000256" key="5">
    <source>
        <dbReference type="ARBA" id="ARBA00023172"/>
    </source>
</evidence>
<name>A0A0F3RFH9_9RICK</name>
<dbReference type="PANTHER" id="PTHR33217">
    <property type="entry name" value="TRANSPOSASE FOR INSERTION SEQUENCE ELEMENT IS1081"/>
    <property type="match status" value="1"/>
</dbReference>
<dbReference type="PANTHER" id="PTHR33217:SF5">
    <property type="entry name" value="MUTATOR FAMILY TRANSPOSASE"/>
    <property type="match status" value="1"/>
</dbReference>
<accession>A0A0F3RFH9</accession>
<comment type="similarity">
    <text evidence="2 6">Belongs to the transposase mutator family.</text>
</comment>
<reference evidence="7 8" key="1">
    <citation type="submission" date="2015-01" db="EMBL/GenBank/DDBJ databases">
        <title>Genome Sequencing of Rickettsiales /home/snadendla/prok_pipe/test/illegal_ec_num.txt.</title>
        <authorList>
            <person name="Daugherty S.C."/>
            <person name="Su Q."/>
            <person name="Abolude K."/>
            <person name="Beier-Sexton M."/>
            <person name="Carlyon J.A."/>
            <person name="Carter R."/>
            <person name="Day N.P."/>
            <person name="Dumler S.J."/>
            <person name="Dyachenko V."/>
            <person name="Godinez A."/>
            <person name="Kurtti T.J."/>
            <person name="Lichay M."/>
            <person name="Mullins K.E."/>
            <person name="Ott S."/>
            <person name="Pappas-Brown V."/>
            <person name="Paris D.H."/>
            <person name="Patel P."/>
            <person name="Richards A.L."/>
            <person name="Sadzewicz L."/>
            <person name="Sears K."/>
            <person name="Seidman D."/>
            <person name="Sengamalay N."/>
            <person name="Stenos J."/>
            <person name="Tallon L.J."/>
            <person name="Vincent G."/>
            <person name="Fraser C.M."/>
            <person name="Munderloh U."/>
            <person name="Dunning-Hotopp J.C."/>
        </authorList>
    </citation>
    <scope>NUCLEOTIDE SEQUENCE [LARGE SCALE GENOMIC DNA]</scope>
    <source>
        <strain evidence="7 8">T170-B</strain>
    </source>
</reference>
<dbReference type="Pfam" id="PF00872">
    <property type="entry name" value="Transposase_mut"/>
    <property type="match status" value="1"/>
</dbReference>
<keyword evidence="6" id="KW-0814">Transposable element</keyword>
<keyword evidence="4 6" id="KW-0238">DNA-binding</keyword>
<evidence type="ECO:0000256" key="6">
    <source>
        <dbReference type="RuleBase" id="RU365089"/>
    </source>
</evidence>
<evidence type="ECO:0000256" key="2">
    <source>
        <dbReference type="ARBA" id="ARBA00010961"/>
    </source>
</evidence>
<dbReference type="GO" id="GO:0004803">
    <property type="term" value="F:transposase activity"/>
    <property type="evidence" value="ECO:0007669"/>
    <property type="project" value="UniProtKB-UniRule"/>
</dbReference>
<keyword evidence="8" id="KW-1185">Reference proteome</keyword>
<evidence type="ECO:0000256" key="3">
    <source>
        <dbReference type="ARBA" id="ARBA00022578"/>
    </source>
</evidence>
<organism evidence="7 8">
    <name type="scientific">Rickettsia argasii T170-B</name>
    <dbReference type="NCBI Taxonomy" id="1268837"/>
    <lineage>
        <taxon>Bacteria</taxon>
        <taxon>Pseudomonadati</taxon>
        <taxon>Pseudomonadota</taxon>
        <taxon>Alphaproteobacteria</taxon>
        <taxon>Rickettsiales</taxon>
        <taxon>Rickettsiaceae</taxon>
        <taxon>Rickettsieae</taxon>
        <taxon>Rickettsia</taxon>
        <taxon>spotted fever group</taxon>
    </lineage>
</organism>